<proteinExistence type="predicted"/>
<reference evidence="1 2" key="1">
    <citation type="submission" date="2013-01" db="EMBL/GenBank/DDBJ databases">
        <authorList>
            <person name="Harkins D.M."/>
            <person name="Durkin A.S."/>
            <person name="Brinkac L.M."/>
            <person name="Haft D.H."/>
            <person name="Selengut J.D."/>
            <person name="Sanka R."/>
            <person name="DePew J."/>
            <person name="Purushe J."/>
            <person name="Tulsiani S.M."/>
            <person name="Graham G.C."/>
            <person name="Burns M.-A."/>
            <person name="Dohnt M.F."/>
            <person name="Smythe L.D."/>
            <person name="McKay D.B."/>
            <person name="Craig S.B."/>
            <person name="Vinetz J.M."/>
            <person name="Sutton G.G."/>
            <person name="Nierman W.C."/>
            <person name="Fouts D.E."/>
        </authorList>
    </citation>
    <scope>NUCLEOTIDE SEQUENCE [LARGE SCALE GENOMIC DNA]</scope>
    <source>
        <strain evidence="1 2">LT2116</strain>
    </source>
</reference>
<accession>M3EMX2</accession>
<dbReference type="AlphaFoldDB" id="M3EMX2"/>
<protein>
    <submittedName>
        <fullName evidence="1">Uncharacterized protein</fullName>
    </submittedName>
</protein>
<gene>
    <name evidence="1" type="ORF">LEP1GSC188_4812</name>
</gene>
<sequence>MEWDNSFYSMFEKRYLPDTFLKEIDLYSEIVFLFSSVLISSMKI</sequence>
<dbReference type="EMBL" id="AHOR02000023">
    <property type="protein sequence ID" value="EMF82408.1"/>
    <property type="molecule type" value="Genomic_DNA"/>
</dbReference>
<name>M3EMX2_9LEPT</name>
<comment type="caution">
    <text evidence="1">The sequence shown here is derived from an EMBL/GenBank/DDBJ whole genome shotgun (WGS) entry which is preliminary data.</text>
</comment>
<evidence type="ECO:0000313" key="1">
    <source>
        <dbReference type="EMBL" id="EMF82408.1"/>
    </source>
</evidence>
<organism evidence="1 2">
    <name type="scientific">Leptospira weilii serovar Topaz str. LT2116</name>
    <dbReference type="NCBI Taxonomy" id="1088540"/>
    <lineage>
        <taxon>Bacteria</taxon>
        <taxon>Pseudomonadati</taxon>
        <taxon>Spirochaetota</taxon>
        <taxon>Spirochaetia</taxon>
        <taxon>Leptospirales</taxon>
        <taxon>Leptospiraceae</taxon>
        <taxon>Leptospira</taxon>
    </lineage>
</organism>
<dbReference type="Proteomes" id="UP000011770">
    <property type="component" value="Unassembled WGS sequence"/>
</dbReference>
<evidence type="ECO:0000313" key="2">
    <source>
        <dbReference type="Proteomes" id="UP000011770"/>
    </source>
</evidence>